<evidence type="ECO:0000256" key="5">
    <source>
        <dbReference type="ARBA" id="ARBA00023136"/>
    </source>
</evidence>
<feature type="transmembrane region" description="Helical" evidence="6">
    <location>
        <begin position="14"/>
        <end position="32"/>
    </location>
</feature>
<dbReference type="PANTHER" id="PTHR23531:SF2">
    <property type="entry name" value="PERMEASE"/>
    <property type="match status" value="1"/>
</dbReference>
<accession>F7NEE7</accession>
<evidence type="ECO:0000313" key="8">
    <source>
        <dbReference type="EMBL" id="EGO65358.1"/>
    </source>
</evidence>
<sequence>MFASSLVYIMKKKFILLTGVLICAVATGSYLFSGNLAALLSFRLIHGIGFGVASTYFATLASEELPSSRLGEGMGYFGVGETITGIFIRVISGKIFDAKGPVYVLIPCGFSLIIAMILIAHSNSELLLNISALFYGVAFGAIFPAVQAWIISDVEAEDREAAVGSFLNFFDLGIGGGSLLLGLVIEATSYKTMYLLLILFIVAYMVLSIYIKKYQKQKSPTESDNS</sequence>
<feature type="transmembrane region" description="Helical" evidence="6">
    <location>
        <begin position="191"/>
        <end position="211"/>
    </location>
</feature>
<dbReference type="Proteomes" id="UP000003240">
    <property type="component" value="Unassembled WGS sequence"/>
</dbReference>
<dbReference type="GO" id="GO:0005886">
    <property type="term" value="C:plasma membrane"/>
    <property type="evidence" value="ECO:0007669"/>
    <property type="project" value="UniProtKB-SubCell"/>
</dbReference>
<feature type="transmembrane region" description="Helical" evidence="6">
    <location>
        <begin position="102"/>
        <end position="120"/>
    </location>
</feature>
<dbReference type="PANTHER" id="PTHR23531">
    <property type="entry name" value="QUINOLENE RESISTANCE PROTEIN NORA"/>
    <property type="match status" value="1"/>
</dbReference>
<dbReference type="SUPFAM" id="SSF103473">
    <property type="entry name" value="MFS general substrate transporter"/>
    <property type="match status" value="2"/>
</dbReference>
<dbReference type="GO" id="GO:0022857">
    <property type="term" value="F:transmembrane transporter activity"/>
    <property type="evidence" value="ECO:0007669"/>
    <property type="project" value="InterPro"/>
</dbReference>
<dbReference type="Gene3D" id="1.20.1250.20">
    <property type="entry name" value="MFS general substrate transporter like domains"/>
    <property type="match status" value="2"/>
</dbReference>
<feature type="transmembrane region" description="Helical" evidence="6">
    <location>
        <begin position="73"/>
        <end position="90"/>
    </location>
</feature>
<dbReference type="eggNOG" id="COG2814">
    <property type="taxonomic scope" value="Bacteria"/>
</dbReference>
<keyword evidence="4 6" id="KW-1133">Transmembrane helix</keyword>
<proteinExistence type="predicted"/>
<dbReference type="PROSITE" id="PS50850">
    <property type="entry name" value="MFS"/>
    <property type="match status" value="1"/>
</dbReference>
<organism evidence="8 9">
    <name type="scientific">Acetonema longum DSM 6540</name>
    <dbReference type="NCBI Taxonomy" id="1009370"/>
    <lineage>
        <taxon>Bacteria</taxon>
        <taxon>Bacillati</taxon>
        <taxon>Bacillota</taxon>
        <taxon>Negativicutes</taxon>
        <taxon>Acetonemataceae</taxon>
        <taxon>Acetonema</taxon>
    </lineage>
</organism>
<dbReference type="AlphaFoldDB" id="F7NEE7"/>
<evidence type="ECO:0000313" key="9">
    <source>
        <dbReference type="Proteomes" id="UP000003240"/>
    </source>
</evidence>
<feature type="transmembrane region" description="Helical" evidence="6">
    <location>
        <begin position="44"/>
        <end position="61"/>
    </location>
</feature>
<dbReference type="RefSeq" id="WP_004092300.1">
    <property type="nucleotide sequence ID" value="NZ_AFGF01000017.1"/>
</dbReference>
<comment type="caution">
    <text evidence="8">The sequence shown here is derived from an EMBL/GenBank/DDBJ whole genome shotgun (WGS) entry which is preliminary data.</text>
</comment>
<dbReference type="InterPro" id="IPR011701">
    <property type="entry name" value="MFS"/>
</dbReference>
<reference evidence="8 9" key="1">
    <citation type="journal article" date="2011" name="EMBO J.">
        <title>Structural diversity of bacterial flagellar motors.</title>
        <authorList>
            <person name="Chen S."/>
            <person name="Beeby M."/>
            <person name="Murphy G.E."/>
            <person name="Leadbetter J.R."/>
            <person name="Hendrixson D.R."/>
            <person name="Briegel A."/>
            <person name="Li Z."/>
            <person name="Shi J."/>
            <person name="Tocheva E.I."/>
            <person name="Muller A."/>
            <person name="Dobro M.J."/>
            <person name="Jensen G.J."/>
        </authorList>
    </citation>
    <scope>NUCLEOTIDE SEQUENCE [LARGE SCALE GENOMIC DNA]</scope>
    <source>
        <strain evidence="8 9">DSM 6540</strain>
    </source>
</reference>
<evidence type="ECO:0000259" key="7">
    <source>
        <dbReference type="PROSITE" id="PS50850"/>
    </source>
</evidence>
<keyword evidence="2" id="KW-0813">Transport</keyword>
<feature type="domain" description="Major facilitator superfamily (MFS) profile" evidence="7">
    <location>
        <begin position="21"/>
        <end position="226"/>
    </location>
</feature>
<dbReference type="STRING" id="1009370.ALO_02051"/>
<evidence type="ECO:0000256" key="2">
    <source>
        <dbReference type="ARBA" id="ARBA00022448"/>
    </source>
</evidence>
<gene>
    <name evidence="8" type="ORF">ALO_02051</name>
</gene>
<dbReference type="EMBL" id="AFGF01000017">
    <property type="protein sequence ID" value="EGO65358.1"/>
    <property type="molecule type" value="Genomic_DNA"/>
</dbReference>
<name>F7NEE7_9FIRM</name>
<dbReference type="InterPro" id="IPR052714">
    <property type="entry name" value="MFS_Exporter"/>
</dbReference>
<evidence type="ECO:0000256" key="3">
    <source>
        <dbReference type="ARBA" id="ARBA00022692"/>
    </source>
</evidence>
<evidence type="ECO:0000256" key="6">
    <source>
        <dbReference type="SAM" id="Phobius"/>
    </source>
</evidence>
<feature type="transmembrane region" description="Helical" evidence="6">
    <location>
        <begin position="126"/>
        <end position="151"/>
    </location>
</feature>
<evidence type="ECO:0000256" key="1">
    <source>
        <dbReference type="ARBA" id="ARBA00004651"/>
    </source>
</evidence>
<keyword evidence="9" id="KW-1185">Reference proteome</keyword>
<evidence type="ECO:0000256" key="4">
    <source>
        <dbReference type="ARBA" id="ARBA00022989"/>
    </source>
</evidence>
<protein>
    <submittedName>
        <fullName evidence="8">Major facilitator superfamily MFS_1</fullName>
    </submittedName>
</protein>
<keyword evidence="3 6" id="KW-0812">Transmembrane</keyword>
<dbReference type="InterPro" id="IPR036259">
    <property type="entry name" value="MFS_trans_sf"/>
</dbReference>
<dbReference type="Pfam" id="PF07690">
    <property type="entry name" value="MFS_1"/>
    <property type="match status" value="1"/>
</dbReference>
<dbReference type="InterPro" id="IPR020846">
    <property type="entry name" value="MFS_dom"/>
</dbReference>
<keyword evidence="5 6" id="KW-0472">Membrane</keyword>
<comment type="subcellular location">
    <subcellularLocation>
        <location evidence="1">Cell membrane</location>
        <topology evidence="1">Multi-pass membrane protein</topology>
    </subcellularLocation>
</comment>
<feature type="transmembrane region" description="Helical" evidence="6">
    <location>
        <begin position="163"/>
        <end position="185"/>
    </location>
</feature>